<reference evidence="2 3" key="1">
    <citation type="submission" date="2017-03" db="EMBL/GenBank/DDBJ databases">
        <authorList>
            <person name="Afonso C.L."/>
            <person name="Miller P.J."/>
            <person name="Scott M.A."/>
            <person name="Spackman E."/>
            <person name="Goraichik I."/>
            <person name="Dimitrov K.M."/>
            <person name="Suarez D.L."/>
            <person name="Swayne D.E."/>
        </authorList>
    </citation>
    <scope>NUCLEOTIDE SEQUENCE [LARGE SCALE GENOMIC DNA]</scope>
    <source>
        <strain evidence="2 3">CECT 7450</strain>
    </source>
</reference>
<accession>A0A1X7A7Q2</accession>
<gene>
    <name evidence="2" type="ORF">ROA7450_04046</name>
</gene>
<dbReference type="AlphaFoldDB" id="A0A1X7A7Q2"/>
<organism evidence="2 3">
    <name type="scientific">Roseovarius albus</name>
    <dbReference type="NCBI Taxonomy" id="1247867"/>
    <lineage>
        <taxon>Bacteria</taxon>
        <taxon>Pseudomonadati</taxon>
        <taxon>Pseudomonadota</taxon>
        <taxon>Alphaproteobacteria</taxon>
        <taxon>Rhodobacterales</taxon>
        <taxon>Roseobacteraceae</taxon>
        <taxon>Roseovarius</taxon>
    </lineage>
</organism>
<protein>
    <submittedName>
        <fullName evidence="2">Uncharacterized protein</fullName>
    </submittedName>
</protein>
<dbReference type="OrthoDB" id="7791084at2"/>
<name>A0A1X7A7Q2_9RHOB</name>
<sequence>MGTKFIGVLIISACIIGLAPMAVPYFEQEEDETPPAITADEATERLIKEQQARPDRASVKPVAVQRKRNYEAPDPTDILLAPETGLGLGWGWNAFHGEAIPTHCVQFKRDKPFKGQTSSLGFSEVNDQYELQAAMDMSAEASVKSVGYDVEGEMKFSTETSISGSSLTYLIEAEVLNAPWVALPPGDAGGHSVELTPMAERLAQRDLEQFKDVCGTGYVSATYGGAKLSIVVEIKTSSQDTRSAMSASVSGGGWGTKVSSAMSGSSSSSNEQASREISFFQSGGQPEKLPTTPKDIVEAAETLAGQADKAEKIFRIAVTPYEVLSNWPREESLSGSEVEYEELAALWGSYQALYTDLQDALESPDAFVVPYRNCAETPCTTAFLPATNAKVRDELKDLQDDVLIGLDRLELAARACITAEEMCETNAALYRSPYAYQVAMPVRTCLLLEDFNPDDAKTYKSAKDEVYLTVYGAPIRTKEEPDEQEHGGPLIEEFFPEIELACNGAGLSGTSGVSGALPIFASMMIEETAKGRCALSSLTPGCLSNADIAAWGERIGHQSILLTSAKEVEAVIAAAAEPQQALSSDAANCAFLKDADSWLIGDPGTQLKTSLWVPPICMGTVKQLINDAAETAAPAAAVMEESLSAIEG</sequence>
<evidence type="ECO:0000313" key="3">
    <source>
        <dbReference type="Proteomes" id="UP000193061"/>
    </source>
</evidence>
<evidence type="ECO:0000256" key="1">
    <source>
        <dbReference type="SAM" id="MobiDB-lite"/>
    </source>
</evidence>
<feature type="compositionally biased region" description="Low complexity" evidence="1">
    <location>
        <begin position="259"/>
        <end position="278"/>
    </location>
</feature>
<dbReference type="EMBL" id="FWFX01000020">
    <property type="protein sequence ID" value="SLN72601.1"/>
    <property type="molecule type" value="Genomic_DNA"/>
</dbReference>
<proteinExistence type="predicted"/>
<feature type="region of interest" description="Disordered" evidence="1">
    <location>
        <begin position="258"/>
        <end position="290"/>
    </location>
</feature>
<keyword evidence="3" id="KW-1185">Reference proteome</keyword>
<dbReference type="RefSeq" id="WP_085807697.1">
    <property type="nucleotide sequence ID" value="NZ_FWFX01000020.1"/>
</dbReference>
<dbReference type="Proteomes" id="UP000193061">
    <property type="component" value="Unassembled WGS sequence"/>
</dbReference>
<evidence type="ECO:0000313" key="2">
    <source>
        <dbReference type="EMBL" id="SLN72601.1"/>
    </source>
</evidence>